<evidence type="ECO:0000313" key="1">
    <source>
        <dbReference type="EMBL" id="CAL1383996.1"/>
    </source>
</evidence>
<protein>
    <submittedName>
        <fullName evidence="1">Uncharacterized protein</fullName>
    </submittedName>
</protein>
<accession>A0AAV2EDD9</accession>
<dbReference type="EMBL" id="OZ034817">
    <property type="protein sequence ID" value="CAL1383996.1"/>
    <property type="molecule type" value="Genomic_DNA"/>
</dbReference>
<dbReference type="Proteomes" id="UP001497516">
    <property type="component" value="Chromosome 4"/>
</dbReference>
<organism evidence="1 2">
    <name type="scientific">Linum trigynum</name>
    <dbReference type="NCBI Taxonomy" id="586398"/>
    <lineage>
        <taxon>Eukaryota</taxon>
        <taxon>Viridiplantae</taxon>
        <taxon>Streptophyta</taxon>
        <taxon>Embryophyta</taxon>
        <taxon>Tracheophyta</taxon>
        <taxon>Spermatophyta</taxon>
        <taxon>Magnoliopsida</taxon>
        <taxon>eudicotyledons</taxon>
        <taxon>Gunneridae</taxon>
        <taxon>Pentapetalae</taxon>
        <taxon>rosids</taxon>
        <taxon>fabids</taxon>
        <taxon>Malpighiales</taxon>
        <taxon>Linaceae</taxon>
        <taxon>Linum</taxon>
    </lineage>
</organism>
<sequence length="88" mass="10078">MTGVDYGASLNFIGTEFAKTLVQEACDVEAKEFKSLLNTLGGSNHPPSPLKHHLHHPRQKFLPYFSQLQLKKQIRRPQPHHHLRGSRQ</sequence>
<reference evidence="1 2" key="1">
    <citation type="submission" date="2024-04" db="EMBL/GenBank/DDBJ databases">
        <authorList>
            <person name="Fracassetti M."/>
        </authorList>
    </citation>
    <scope>NUCLEOTIDE SEQUENCE [LARGE SCALE GENOMIC DNA]</scope>
</reference>
<keyword evidence="2" id="KW-1185">Reference proteome</keyword>
<gene>
    <name evidence="1" type="ORF">LTRI10_LOCUS25231</name>
</gene>
<name>A0AAV2EDD9_9ROSI</name>
<proteinExistence type="predicted"/>
<dbReference type="AlphaFoldDB" id="A0AAV2EDD9"/>
<evidence type="ECO:0000313" key="2">
    <source>
        <dbReference type="Proteomes" id="UP001497516"/>
    </source>
</evidence>